<evidence type="ECO:0000313" key="2">
    <source>
        <dbReference type="EMBL" id="MEI4551040.1"/>
    </source>
</evidence>
<dbReference type="Proteomes" id="UP001382455">
    <property type="component" value="Unassembled WGS sequence"/>
</dbReference>
<sequence length="162" mass="17990">MRFLNIFAVFSLLLTSWVSVAETAKPTLTVGQTLSLPELNDQFDKKQTLLPSTKWLVFSHDMDSSKLVKAAFENKKSDDLLAANVQYYADISAMPSLISRFIAIPKMKKLAYPVIMDKEGNVLNAIPKTDDHVTVLTLNNGNITQVNIVDTSKALKALIKSF</sequence>
<accession>A0ABU8EVN8</accession>
<feature type="signal peptide" evidence="1">
    <location>
        <begin position="1"/>
        <end position="21"/>
    </location>
</feature>
<gene>
    <name evidence="2" type="ORF">WAE96_15315</name>
</gene>
<keyword evidence="3" id="KW-1185">Reference proteome</keyword>
<feature type="chain" id="PRO_5046121020" description="FAD/FMN-containing dehydrogenase" evidence="1">
    <location>
        <begin position="22"/>
        <end position="162"/>
    </location>
</feature>
<organism evidence="2 3">
    <name type="scientific">Pseudoalteromonas spongiae</name>
    <dbReference type="NCBI Taxonomy" id="298657"/>
    <lineage>
        <taxon>Bacteria</taxon>
        <taxon>Pseudomonadati</taxon>
        <taxon>Pseudomonadota</taxon>
        <taxon>Gammaproteobacteria</taxon>
        <taxon>Alteromonadales</taxon>
        <taxon>Pseudoalteromonadaceae</taxon>
        <taxon>Pseudoalteromonas</taxon>
    </lineage>
</organism>
<proteinExistence type="predicted"/>
<dbReference type="EMBL" id="JBAWKS010000002">
    <property type="protein sequence ID" value="MEI4551040.1"/>
    <property type="molecule type" value="Genomic_DNA"/>
</dbReference>
<comment type="caution">
    <text evidence="2">The sequence shown here is derived from an EMBL/GenBank/DDBJ whole genome shotgun (WGS) entry which is preliminary data.</text>
</comment>
<evidence type="ECO:0000256" key="1">
    <source>
        <dbReference type="SAM" id="SignalP"/>
    </source>
</evidence>
<protein>
    <recommendedName>
        <fullName evidence="4">FAD/FMN-containing dehydrogenase</fullName>
    </recommendedName>
</protein>
<name>A0ABU8EVN8_9GAMM</name>
<keyword evidence="1" id="KW-0732">Signal</keyword>
<dbReference type="RefSeq" id="WP_336436081.1">
    <property type="nucleotide sequence ID" value="NZ_JBAWKS010000002.1"/>
</dbReference>
<evidence type="ECO:0000313" key="3">
    <source>
        <dbReference type="Proteomes" id="UP001382455"/>
    </source>
</evidence>
<reference evidence="2 3" key="1">
    <citation type="submission" date="2023-12" db="EMBL/GenBank/DDBJ databases">
        <title>Friends and Foes: Symbiotic and Algicidal bacterial influence on Karenia brevis blooms.</title>
        <authorList>
            <person name="Fei C."/>
            <person name="Mohamed A.R."/>
            <person name="Booker A."/>
            <person name="Arshad M."/>
            <person name="Klass S."/>
            <person name="Ahn S."/>
            <person name="Gilbert P.M."/>
            <person name="Heil C.A."/>
            <person name="Martinez J.M."/>
            <person name="Amin S.A."/>
        </authorList>
    </citation>
    <scope>NUCLEOTIDE SEQUENCE [LARGE SCALE GENOMIC DNA]</scope>
    <source>
        <strain evidence="2 3">CE15</strain>
    </source>
</reference>
<evidence type="ECO:0008006" key="4">
    <source>
        <dbReference type="Google" id="ProtNLM"/>
    </source>
</evidence>